<gene>
    <name evidence="2" type="ORF">M0M57_10670</name>
</gene>
<evidence type="ECO:0000256" key="1">
    <source>
        <dbReference type="SAM" id="SignalP"/>
    </source>
</evidence>
<dbReference type="Proteomes" id="UP000830583">
    <property type="component" value="Chromosome"/>
</dbReference>
<keyword evidence="1" id="KW-0732">Signal</keyword>
<accession>A0ABY4KFB0</accession>
<evidence type="ECO:0000313" key="3">
    <source>
        <dbReference type="Proteomes" id="UP000830583"/>
    </source>
</evidence>
<evidence type="ECO:0000313" key="2">
    <source>
        <dbReference type="EMBL" id="UPQ78085.1"/>
    </source>
</evidence>
<dbReference type="PROSITE" id="PS51257">
    <property type="entry name" value="PROKAR_LIPOPROTEIN"/>
    <property type="match status" value="1"/>
</dbReference>
<feature type="signal peptide" evidence="1">
    <location>
        <begin position="1"/>
        <end position="18"/>
    </location>
</feature>
<protein>
    <recommendedName>
        <fullName evidence="4">DUF4840 domain-containing protein</fullName>
    </recommendedName>
</protein>
<evidence type="ECO:0008006" key="4">
    <source>
        <dbReference type="Google" id="ProtNLM"/>
    </source>
</evidence>
<proteinExistence type="predicted"/>
<keyword evidence="3" id="KW-1185">Reference proteome</keyword>
<sequence length="185" mass="20693">MKNVLTLLLISLSFLSCSSDDDSAPNGEPSDPTLTHRYTYTVSGNGIDNVTFTKEIPFDEYGGGMAYFEPENNYEMVSAFLENRDPGINVHFVYINDEIQPLARKEITNQDTSSLFVAFEYENENYVLESMSGTCQSQLLEIFPFSGSSGKSSFKVSFSGTFGIRGFPNDPRQFQITGEIEVYNN</sequence>
<feature type="chain" id="PRO_5047075833" description="DUF4840 domain-containing protein" evidence="1">
    <location>
        <begin position="19"/>
        <end position="185"/>
    </location>
</feature>
<reference evidence="2" key="1">
    <citation type="submission" date="2022-04" db="EMBL/GenBank/DDBJ databases">
        <title>Consumption of N2O by Flavobacterium azooxidireducens sp. nov. isolated from Decomposing Leaf Litter of Phragmites australis (Cav.).</title>
        <authorList>
            <person name="Behrendt U."/>
            <person name="Spanner T."/>
            <person name="Augustin J."/>
            <person name="Horn M.A."/>
            <person name="Kolb S."/>
            <person name="Ulrich A."/>
        </authorList>
    </citation>
    <scope>NUCLEOTIDE SEQUENCE</scope>
    <source>
        <strain evidence="2">IGB 4-14</strain>
    </source>
</reference>
<organism evidence="2 3">
    <name type="scientific">Flavobacterium azooxidireducens</name>
    <dbReference type="NCBI Taxonomy" id="1871076"/>
    <lineage>
        <taxon>Bacteria</taxon>
        <taxon>Pseudomonadati</taxon>
        <taxon>Bacteroidota</taxon>
        <taxon>Flavobacteriia</taxon>
        <taxon>Flavobacteriales</taxon>
        <taxon>Flavobacteriaceae</taxon>
        <taxon>Flavobacterium</taxon>
    </lineage>
</organism>
<dbReference type="RefSeq" id="WP_248433013.1">
    <property type="nucleotide sequence ID" value="NZ_CP096205.1"/>
</dbReference>
<name>A0ABY4KFB0_9FLAO</name>
<dbReference type="EMBL" id="CP096205">
    <property type="protein sequence ID" value="UPQ78085.1"/>
    <property type="molecule type" value="Genomic_DNA"/>
</dbReference>